<gene>
    <name evidence="1" type="ORF">EJ903_12955</name>
</gene>
<name>A0A3S0IEY5_9PROT</name>
<dbReference type="OrthoDB" id="7307690at2"/>
<evidence type="ECO:0000313" key="2">
    <source>
        <dbReference type="Proteomes" id="UP000277007"/>
    </source>
</evidence>
<reference evidence="1 2" key="1">
    <citation type="submission" date="2018-12" db="EMBL/GenBank/DDBJ databases">
        <authorList>
            <person name="Yang Y."/>
        </authorList>
    </citation>
    <scope>NUCLEOTIDE SEQUENCE [LARGE SCALE GENOMIC DNA]</scope>
    <source>
        <strain evidence="1 2">L-25-5w-1</strain>
    </source>
</reference>
<dbReference type="EMBL" id="RXMA01000010">
    <property type="protein sequence ID" value="RTR19893.1"/>
    <property type="molecule type" value="Genomic_DNA"/>
</dbReference>
<keyword evidence="2" id="KW-1185">Reference proteome</keyword>
<dbReference type="RefSeq" id="WP_126615819.1">
    <property type="nucleotide sequence ID" value="NZ_JBHUCY010000043.1"/>
</dbReference>
<sequence length="64" mass="6912">MKVTISPCGSDHARRPSVQKTPLFALAQAIHDDCPDDVVVEVLDSNGVREAVFGAVEEDSVELF</sequence>
<proteinExistence type="predicted"/>
<evidence type="ECO:0000313" key="1">
    <source>
        <dbReference type="EMBL" id="RTR19893.1"/>
    </source>
</evidence>
<organism evidence="1 2">
    <name type="scientific">Azospirillum griseum</name>
    <dbReference type="NCBI Taxonomy" id="2496639"/>
    <lineage>
        <taxon>Bacteria</taxon>
        <taxon>Pseudomonadati</taxon>
        <taxon>Pseudomonadota</taxon>
        <taxon>Alphaproteobacteria</taxon>
        <taxon>Rhodospirillales</taxon>
        <taxon>Azospirillaceae</taxon>
        <taxon>Azospirillum</taxon>
    </lineage>
</organism>
<dbReference type="AlphaFoldDB" id="A0A3S0IEY5"/>
<dbReference type="Proteomes" id="UP000277007">
    <property type="component" value="Unassembled WGS sequence"/>
</dbReference>
<accession>A0A3S0IEY5</accession>
<protein>
    <submittedName>
        <fullName evidence="1">Uncharacterized protein</fullName>
    </submittedName>
</protein>
<comment type="caution">
    <text evidence="1">The sequence shown here is derived from an EMBL/GenBank/DDBJ whole genome shotgun (WGS) entry which is preliminary data.</text>
</comment>